<comment type="caution">
    <text evidence="1">The sequence shown here is derived from an EMBL/GenBank/DDBJ whole genome shotgun (WGS) entry which is preliminary data.</text>
</comment>
<evidence type="ECO:0000313" key="2">
    <source>
        <dbReference type="Proteomes" id="UP001054945"/>
    </source>
</evidence>
<protein>
    <submittedName>
        <fullName evidence="1">Uncharacterized protein</fullName>
    </submittedName>
</protein>
<proteinExistence type="predicted"/>
<accession>A0AAV4QGR9</accession>
<reference evidence="1 2" key="1">
    <citation type="submission" date="2021-06" db="EMBL/GenBank/DDBJ databases">
        <title>Caerostris extrusa draft genome.</title>
        <authorList>
            <person name="Kono N."/>
            <person name="Arakawa K."/>
        </authorList>
    </citation>
    <scope>NUCLEOTIDE SEQUENCE [LARGE SCALE GENOMIC DNA]</scope>
</reference>
<keyword evidence="2" id="KW-1185">Reference proteome</keyword>
<sequence>MTSETLNKYKTSGTLPHCTYGIQNKPLRKNTSDTSISYNEKIGRTILLESLSKTCPDYTQRKDEKDSEYLCYLCMHEITSPNPIRRHNVVPGYTGYIPGRAFTCGDRFTLDCKRCTEKFLRRSNIAEENMQNFTQNLKDLLLILKCGMKSQEGKTRNNLLCH</sequence>
<dbReference type="AlphaFoldDB" id="A0AAV4QGR9"/>
<dbReference type="Proteomes" id="UP001054945">
    <property type="component" value="Unassembled WGS sequence"/>
</dbReference>
<name>A0AAV4QGR9_CAEEX</name>
<organism evidence="1 2">
    <name type="scientific">Caerostris extrusa</name>
    <name type="common">Bark spider</name>
    <name type="synonym">Caerostris bankana</name>
    <dbReference type="NCBI Taxonomy" id="172846"/>
    <lineage>
        <taxon>Eukaryota</taxon>
        <taxon>Metazoa</taxon>
        <taxon>Ecdysozoa</taxon>
        <taxon>Arthropoda</taxon>
        <taxon>Chelicerata</taxon>
        <taxon>Arachnida</taxon>
        <taxon>Araneae</taxon>
        <taxon>Araneomorphae</taxon>
        <taxon>Entelegynae</taxon>
        <taxon>Araneoidea</taxon>
        <taxon>Araneidae</taxon>
        <taxon>Caerostris</taxon>
    </lineage>
</organism>
<dbReference type="EMBL" id="BPLR01006200">
    <property type="protein sequence ID" value="GIY08101.1"/>
    <property type="molecule type" value="Genomic_DNA"/>
</dbReference>
<gene>
    <name evidence="1" type="primary">AVEN_150884_1</name>
    <name evidence="1" type="ORF">CEXT_127151</name>
</gene>
<evidence type="ECO:0000313" key="1">
    <source>
        <dbReference type="EMBL" id="GIY08101.1"/>
    </source>
</evidence>